<dbReference type="GO" id="GO:0016020">
    <property type="term" value="C:membrane"/>
    <property type="evidence" value="ECO:0007669"/>
    <property type="project" value="UniProtKB-SubCell"/>
</dbReference>
<evidence type="ECO:0000313" key="7">
    <source>
        <dbReference type="EMBL" id="VDO66171.1"/>
    </source>
</evidence>
<feature type="transmembrane region" description="Helical" evidence="6">
    <location>
        <begin position="204"/>
        <end position="222"/>
    </location>
</feature>
<feature type="transmembrane region" description="Helical" evidence="6">
    <location>
        <begin position="6"/>
        <end position="31"/>
    </location>
</feature>
<feature type="transmembrane region" description="Helical" evidence="6">
    <location>
        <begin position="43"/>
        <end position="67"/>
    </location>
</feature>
<accession>A0A183FGS4</accession>
<evidence type="ECO:0000256" key="3">
    <source>
        <dbReference type="ARBA" id="ARBA00022692"/>
    </source>
</evidence>
<dbReference type="InterPro" id="IPR019421">
    <property type="entry name" value="7TM_GPCR_serpentine_rcpt_Srd"/>
</dbReference>
<evidence type="ECO:0000256" key="2">
    <source>
        <dbReference type="ARBA" id="ARBA00009166"/>
    </source>
</evidence>
<proteinExistence type="inferred from homology"/>
<dbReference type="SUPFAM" id="SSF81321">
    <property type="entry name" value="Family A G protein-coupled receptor-like"/>
    <property type="match status" value="1"/>
</dbReference>
<name>A0A183FGS4_HELPZ</name>
<evidence type="ECO:0000313" key="9">
    <source>
        <dbReference type="WBParaSite" id="HPBE_0000588901-mRNA-1"/>
    </source>
</evidence>
<reference evidence="7 8" key="1">
    <citation type="submission" date="2018-11" db="EMBL/GenBank/DDBJ databases">
        <authorList>
            <consortium name="Pathogen Informatics"/>
        </authorList>
    </citation>
    <scope>NUCLEOTIDE SEQUENCE [LARGE SCALE GENOMIC DNA]</scope>
</reference>
<evidence type="ECO:0000256" key="1">
    <source>
        <dbReference type="ARBA" id="ARBA00004141"/>
    </source>
</evidence>
<protein>
    <submittedName>
        <fullName evidence="9">G_PROTEIN_RECEP_F1_2 domain-containing protein</fullName>
    </submittedName>
</protein>
<dbReference type="OrthoDB" id="5859769at2759"/>
<keyword evidence="3 6" id="KW-0812">Transmembrane</keyword>
<sequence>MDYVRLASILAHTFTGFTGIVANSVLIFLILKRTPSQIAAYSILIFNFALWDLLTCAGAVFVQQSLLFSFCYRYYVLEHESPAKRTILLMLVLVYTPSFFQFVSFCFASDDSDKIRRAVENGLGYNMSGECVSGHLDIMKWKTLFTILHMTVPVIPVYITILLLRRAIISKLSIESMSQQSRQLHSQLLKFGIWHNEVLESANFILFGFITMLNPMVSLYFITPYREWIRGRICRPAASSDPIRRRWTSQLSEEETRSRVNAPKV</sequence>
<feature type="transmembrane region" description="Helical" evidence="6">
    <location>
        <begin position="87"/>
        <end position="108"/>
    </location>
</feature>
<dbReference type="WBParaSite" id="HPBE_0000588901-mRNA-1">
    <property type="protein sequence ID" value="HPBE_0000588901-mRNA-1"/>
    <property type="gene ID" value="HPBE_0000588901"/>
</dbReference>
<keyword evidence="8" id="KW-1185">Reference proteome</keyword>
<evidence type="ECO:0000256" key="5">
    <source>
        <dbReference type="ARBA" id="ARBA00023136"/>
    </source>
</evidence>
<dbReference type="InterPro" id="IPR050920">
    <property type="entry name" value="Nematode_rcpt-like_delta"/>
</dbReference>
<evidence type="ECO:0000256" key="4">
    <source>
        <dbReference type="ARBA" id="ARBA00022989"/>
    </source>
</evidence>
<dbReference type="PANTHER" id="PTHR22945:SF90">
    <property type="entry name" value="G_PROTEIN_RECEP_F1_2 DOMAIN-CONTAINING PROTEIN"/>
    <property type="match status" value="1"/>
</dbReference>
<accession>A0A3P7WXR1</accession>
<comment type="similarity">
    <text evidence="2">Belongs to the nematode receptor-like protein srd family.</text>
</comment>
<dbReference type="Pfam" id="PF10317">
    <property type="entry name" value="7TM_GPCR_Srd"/>
    <property type="match status" value="2"/>
</dbReference>
<dbReference type="AlphaFoldDB" id="A0A183FGS4"/>
<dbReference type="PANTHER" id="PTHR22945">
    <property type="entry name" value="SERPENTINE RECEPTOR, CLASS D DELTA"/>
    <property type="match status" value="1"/>
</dbReference>
<gene>
    <name evidence="7" type="ORF">HPBE_LOCUS5890</name>
</gene>
<organism evidence="8 9">
    <name type="scientific">Heligmosomoides polygyrus</name>
    <name type="common">Parasitic roundworm</name>
    <dbReference type="NCBI Taxonomy" id="6339"/>
    <lineage>
        <taxon>Eukaryota</taxon>
        <taxon>Metazoa</taxon>
        <taxon>Ecdysozoa</taxon>
        <taxon>Nematoda</taxon>
        <taxon>Chromadorea</taxon>
        <taxon>Rhabditida</taxon>
        <taxon>Rhabditina</taxon>
        <taxon>Rhabditomorpha</taxon>
        <taxon>Strongyloidea</taxon>
        <taxon>Heligmosomidae</taxon>
        <taxon>Heligmosomoides</taxon>
    </lineage>
</organism>
<reference evidence="9" key="2">
    <citation type="submission" date="2019-09" db="UniProtKB">
        <authorList>
            <consortium name="WormBaseParasite"/>
        </authorList>
    </citation>
    <scope>IDENTIFICATION</scope>
</reference>
<keyword evidence="4 6" id="KW-1133">Transmembrane helix</keyword>
<feature type="transmembrane region" description="Helical" evidence="6">
    <location>
        <begin position="144"/>
        <end position="164"/>
    </location>
</feature>
<keyword evidence="5 6" id="KW-0472">Membrane</keyword>
<dbReference type="Proteomes" id="UP000050761">
    <property type="component" value="Unassembled WGS sequence"/>
</dbReference>
<evidence type="ECO:0000256" key="6">
    <source>
        <dbReference type="SAM" id="Phobius"/>
    </source>
</evidence>
<evidence type="ECO:0000313" key="8">
    <source>
        <dbReference type="Proteomes" id="UP000050761"/>
    </source>
</evidence>
<dbReference type="EMBL" id="UZAH01025559">
    <property type="protein sequence ID" value="VDO66171.1"/>
    <property type="molecule type" value="Genomic_DNA"/>
</dbReference>
<comment type="subcellular location">
    <subcellularLocation>
        <location evidence="1">Membrane</location>
        <topology evidence="1">Multi-pass membrane protein</topology>
    </subcellularLocation>
</comment>